<organism evidence="2 3">
    <name type="scientific">Atribacter laminatus</name>
    <dbReference type="NCBI Taxonomy" id="2847778"/>
    <lineage>
        <taxon>Bacteria</taxon>
        <taxon>Pseudomonadati</taxon>
        <taxon>Atribacterota</taxon>
        <taxon>Atribacteria</taxon>
        <taxon>Atribacterales</taxon>
        <taxon>Atribacteraceae</taxon>
        <taxon>Atribacter</taxon>
    </lineage>
</organism>
<evidence type="ECO:0000313" key="3">
    <source>
        <dbReference type="Proteomes" id="UP000594463"/>
    </source>
</evidence>
<reference evidence="2 3" key="1">
    <citation type="journal article" date="2021" name="Nat. Commun.">
        <title>Isolation of a member of the candidate phylum Atribacteria reveals a unique cell membrane structure.</title>
        <authorList>
            <person name="Taiki K."/>
            <person name="Nobu M.K."/>
            <person name="Kusada H."/>
            <person name="Meng X.-Y."/>
            <person name="Hosoki N."/>
            <person name="Uematsu K."/>
            <person name="Yoshioka H."/>
            <person name="Kamagata Y."/>
            <person name="Tamaki H."/>
        </authorList>
    </citation>
    <scope>NUCLEOTIDE SEQUENCE [LARGE SCALE GENOMIC DNA]</scope>
    <source>
        <strain evidence="2 3">RT761</strain>
    </source>
</reference>
<accession>A0A7T1F2T6</accession>
<keyword evidence="1" id="KW-0732">Signal</keyword>
<keyword evidence="3" id="KW-1185">Reference proteome</keyword>
<dbReference type="Proteomes" id="UP000594463">
    <property type="component" value="Chromosome"/>
</dbReference>
<evidence type="ECO:0000313" key="2">
    <source>
        <dbReference type="EMBL" id="QPM67681.1"/>
    </source>
</evidence>
<proteinExistence type="predicted"/>
<dbReference type="KEGG" id="alam:RT761_00893"/>
<evidence type="ECO:0000256" key="1">
    <source>
        <dbReference type="SAM" id="SignalP"/>
    </source>
</evidence>
<name>A0A7T1F2T6_ATRLM</name>
<dbReference type="EMBL" id="CP065383">
    <property type="protein sequence ID" value="QPM67681.1"/>
    <property type="molecule type" value="Genomic_DNA"/>
</dbReference>
<feature type="chain" id="PRO_5030727722" evidence="1">
    <location>
        <begin position="23"/>
        <end position="394"/>
    </location>
</feature>
<dbReference type="RefSeq" id="WP_218112870.1">
    <property type="nucleotide sequence ID" value="NZ_CP065383.1"/>
</dbReference>
<gene>
    <name evidence="2" type="ORF">RT761_00893</name>
</gene>
<protein>
    <submittedName>
        <fullName evidence="2">Uncharacterized protein</fullName>
    </submittedName>
</protein>
<dbReference type="AlphaFoldDB" id="A0A7T1F2T6"/>
<feature type="signal peptide" evidence="1">
    <location>
        <begin position="1"/>
        <end position="22"/>
    </location>
</feature>
<sequence>MKMASVLCISILLLALVFPAYGQDQVASPLAKDLENMEQILYGIPKTGSVLIRTENLERDLIGDTLSGTLMERINTLKTFILTGTPEEPSLDFKLKSIRLSLNTADQKTGILTAQLDEFEQLIFGVPSAEPIGVRVDKLYRTVVNPSYSTNFQVTVPAESLVKVSIQANLNSEKNNLGDPVPYVLAEDFIVNDILIAPAGTEGEGWISKIRRKGNFGRSGMIQIDFGSITSLDGTPILLSLGDKSIQENKAFAYAIGTSIVGLVALGPIGAVAGFLINGEPAKVEPGSQLFVETAQELVVSGPIASAVPYQTYEDQNYSTTGIDTYQPSYNYEDQNIPEVEIEVKPVESWDYEEDIEGTVDVTSIATPIPIQPTQPSPTSGIDIEIKPYQEGDF</sequence>